<keyword evidence="1" id="KW-1133">Transmembrane helix</keyword>
<organism evidence="2 3">
    <name type="scientific">Marihabitans asiaticum</name>
    <dbReference type="NCBI Taxonomy" id="415218"/>
    <lineage>
        <taxon>Bacteria</taxon>
        <taxon>Bacillati</taxon>
        <taxon>Actinomycetota</taxon>
        <taxon>Actinomycetes</taxon>
        <taxon>Micrococcales</taxon>
        <taxon>Intrasporangiaceae</taxon>
        <taxon>Marihabitans</taxon>
    </lineage>
</organism>
<keyword evidence="1" id="KW-0812">Transmembrane</keyword>
<dbReference type="AlphaFoldDB" id="A0A560WDP6"/>
<feature type="transmembrane region" description="Helical" evidence="1">
    <location>
        <begin position="52"/>
        <end position="73"/>
    </location>
</feature>
<evidence type="ECO:0000313" key="3">
    <source>
        <dbReference type="Proteomes" id="UP000315628"/>
    </source>
</evidence>
<feature type="transmembrane region" description="Helical" evidence="1">
    <location>
        <begin position="22"/>
        <end position="45"/>
    </location>
</feature>
<feature type="transmembrane region" description="Helical" evidence="1">
    <location>
        <begin position="136"/>
        <end position="157"/>
    </location>
</feature>
<evidence type="ECO:0000313" key="2">
    <source>
        <dbReference type="EMBL" id="TWD15789.1"/>
    </source>
</evidence>
<proteinExistence type="predicted"/>
<dbReference type="RefSeq" id="WP_144856759.1">
    <property type="nucleotide sequence ID" value="NZ_BAAAYT010000001.1"/>
</dbReference>
<feature type="transmembrane region" description="Helical" evidence="1">
    <location>
        <begin position="93"/>
        <end position="124"/>
    </location>
</feature>
<accession>A0A560WDP6</accession>
<keyword evidence="3" id="KW-1185">Reference proteome</keyword>
<reference evidence="2 3" key="1">
    <citation type="submission" date="2019-06" db="EMBL/GenBank/DDBJ databases">
        <title>Sequencing the genomes of 1000 actinobacteria strains.</title>
        <authorList>
            <person name="Klenk H.-P."/>
        </authorList>
    </citation>
    <scope>NUCLEOTIDE SEQUENCE [LARGE SCALE GENOMIC DNA]</scope>
    <source>
        <strain evidence="2 3">DSM 18935</strain>
    </source>
</reference>
<dbReference type="EMBL" id="VIUW01000002">
    <property type="protein sequence ID" value="TWD15789.1"/>
    <property type="molecule type" value="Genomic_DNA"/>
</dbReference>
<gene>
    <name evidence="2" type="ORF">FB557_1317</name>
</gene>
<name>A0A560WDP6_9MICO</name>
<comment type="caution">
    <text evidence="2">The sequence shown here is derived from an EMBL/GenBank/DDBJ whole genome shotgun (WGS) entry which is preliminary data.</text>
</comment>
<keyword evidence="1" id="KW-0472">Membrane</keyword>
<dbReference type="Proteomes" id="UP000315628">
    <property type="component" value="Unassembled WGS sequence"/>
</dbReference>
<evidence type="ECO:0000256" key="1">
    <source>
        <dbReference type="SAM" id="Phobius"/>
    </source>
</evidence>
<sequence length="160" mass="16119">MSRAEPAEFVVDRQVWTSYRPFLVLGSVGVVLGGLLAAVTGPLALPMGSWAAAYLVLVVGVGQIVLAGGQAFVGGSDLASWRVWSEVMAWNLGSGIVLVGGMPGIPVVVAVGGLVLLAALVIFATAVRGGGAAVGLYRFFTLFLAASVAVGVGLSAVRHG</sequence>
<protein>
    <submittedName>
        <fullName evidence="2">Uncharacterized protein</fullName>
    </submittedName>
</protein>